<dbReference type="RefSeq" id="XP_009832560.1">
    <property type="nucleotide sequence ID" value="XM_009834258.1"/>
</dbReference>
<dbReference type="GeneID" id="20810398"/>
<feature type="region of interest" description="Disordered" evidence="1">
    <location>
        <begin position="20"/>
        <end position="40"/>
    </location>
</feature>
<evidence type="ECO:0000313" key="2">
    <source>
        <dbReference type="EMBL" id="ETV78223.1"/>
    </source>
</evidence>
<name>W4GGZ0_APHAT</name>
<feature type="region of interest" description="Disordered" evidence="1">
    <location>
        <begin position="103"/>
        <end position="143"/>
    </location>
</feature>
<dbReference type="EMBL" id="KI913131">
    <property type="protein sequence ID" value="ETV78223.1"/>
    <property type="molecule type" value="Genomic_DNA"/>
</dbReference>
<reference evidence="2" key="1">
    <citation type="submission" date="2013-12" db="EMBL/GenBank/DDBJ databases">
        <title>The Genome Sequence of Aphanomyces astaci APO3.</title>
        <authorList>
            <consortium name="The Broad Institute Genomics Platform"/>
            <person name="Russ C."/>
            <person name="Tyler B."/>
            <person name="van West P."/>
            <person name="Dieguez-Uribeondo J."/>
            <person name="Young S.K."/>
            <person name="Zeng Q."/>
            <person name="Gargeya S."/>
            <person name="Fitzgerald M."/>
            <person name="Abouelleil A."/>
            <person name="Alvarado L."/>
            <person name="Chapman S.B."/>
            <person name="Gainer-Dewar J."/>
            <person name="Goldberg J."/>
            <person name="Griggs A."/>
            <person name="Gujja S."/>
            <person name="Hansen M."/>
            <person name="Howarth C."/>
            <person name="Imamovic A."/>
            <person name="Ireland A."/>
            <person name="Larimer J."/>
            <person name="McCowan C."/>
            <person name="Murphy C."/>
            <person name="Pearson M."/>
            <person name="Poon T.W."/>
            <person name="Priest M."/>
            <person name="Roberts A."/>
            <person name="Saif S."/>
            <person name="Shea T."/>
            <person name="Sykes S."/>
            <person name="Wortman J."/>
            <person name="Nusbaum C."/>
            <person name="Birren B."/>
        </authorList>
    </citation>
    <scope>NUCLEOTIDE SEQUENCE [LARGE SCALE GENOMIC DNA]</scope>
    <source>
        <strain evidence="2">APO3</strain>
    </source>
</reference>
<organism evidence="2">
    <name type="scientific">Aphanomyces astaci</name>
    <name type="common">Crayfish plague agent</name>
    <dbReference type="NCBI Taxonomy" id="112090"/>
    <lineage>
        <taxon>Eukaryota</taxon>
        <taxon>Sar</taxon>
        <taxon>Stramenopiles</taxon>
        <taxon>Oomycota</taxon>
        <taxon>Saprolegniomycetes</taxon>
        <taxon>Saprolegniales</taxon>
        <taxon>Verrucalvaceae</taxon>
        <taxon>Aphanomyces</taxon>
    </lineage>
</organism>
<accession>W4GGZ0</accession>
<gene>
    <name evidence="2" type="ORF">H257_08402</name>
</gene>
<feature type="compositionally biased region" description="Basic and acidic residues" evidence="1">
    <location>
        <begin position="103"/>
        <end position="117"/>
    </location>
</feature>
<sequence length="143" mass="14933">MCRTRCRTLSRRLSGSMEISSGSSLLSKNTSSTDARKGDTGGAVVVAQATAASGNGGANDVCKNLNSVTRIVSCAGGRGLMLCRRMADDVDCLAIVFDRTRRLPPRGESKSHVRRGDTGVNGRGGVPLLLQRSSSKESSTSSV</sequence>
<dbReference type="AlphaFoldDB" id="W4GGZ0"/>
<proteinExistence type="predicted"/>
<dbReference type="VEuPathDB" id="FungiDB:H257_08402"/>
<protein>
    <submittedName>
        <fullName evidence="2">Uncharacterized protein</fullName>
    </submittedName>
</protein>
<evidence type="ECO:0000256" key="1">
    <source>
        <dbReference type="SAM" id="MobiDB-lite"/>
    </source>
</evidence>
<feature type="compositionally biased region" description="Low complexity" evidence="1">
    <location>
        <begin position="20"/>
        <end position="32"/>
    </location>
</feature>